<evidence type="ECO:0000313" key="1">
    <source>
        <dbReference type="EMBL" id="GAA4618382.1"/>
    </source>
</evidence>
<dbReference type="Proteomes" id="UP001500212">
    <property type="component" value="Unassembled WGS sequence"/>
</dbReference>
<evidence type="ECO:0000313" key="2">
    <source>
        <dbReference type="Proteomes" id="UP001500212"/>
    </source>
</evidence>
<name>A0ABP8U0X8_9ACTN</name>
<proteinExistence type="predicted"/>
<sequence>MSDRAFSTGLAPLLESQLTLSGQILDQQSERDHEWFRRYTGYERRYSASNLPTG</sequence>
<reference evidence="2" key="1">
    <citation type="journal article" date="2019" name="Int. J. Syst. Evol. Microbiol.">
        <title>The Global Catalogue of Microorganisms (GCM) 10K type strain sequencing project: providing services to taxonomists for standard genome sequencing and annotation.</title>
        <authorList>
            <consortium name="The Broad Institute Genomics Platform"/>
            <consortium name="The Broad Institute Genome Sequencing Center for Infectious Disease"/>
            <person name="Wu L."/>
            <person name="Ma J."/>
        </authorList>
    </citation>
    <scope>NUCLEOTIDE SEQUENCE [LARGE SCALE GENOMIC DNA]</scope>
    <source>
        <strain evidence="2">JCM 17938</strain>
    </source>
</reference>
<keyword evidence="2" id="KW-1185">Reference proteome</keyword>
<organism evidence="1 2">
    <name type="scientific">Actinoallomurus liliacearum</name>
    <dbReference type="NCBI Taxonomy" id="1080073"/>
    <lineage>
        <taxon>Bacteria</taxon>
        <taxon>Bacillati</taxon>
        <taxon>Actinomycetota</taxon>
        <taxon>Actinomycetes</taxon>
        <taxon>Streptosporangiales</taxon>
        <taxon>Thermomonosporaceae</taxon>
        <taxon>Actinoallomurus</taxon>
    </lineage>
</organism>
<dbReference type="EMBL" id="BAABHJ010000040">
    <property type="protein sequence ID" value="GAA4618382.1"/>
    <property type="molecule type" value="Genomic_DNA"/>
</dbReference>
<gene>
    <name evidence="1" type="ORF">GCM10023195_82590</name>
</gene>
<comment type="caution">
    <text evidence="1">The sequence shown here is derived from an EMBL/GenBank/DDBJ whole genome shotgun (WGS) entry which is preliminary data.</text>
</comment>
<protein>
    <submittedName>
        <fullName evidence="1">Uncharacterized protein</fullName>
    </submittedName>
</protein>
<accession>A0ABP8U0X8</accession>